<dbReference type="RefSeq" id="XP_020078568.1">
    <property type="nucleotide sequence ID" value="XM_020218066.1"/>
</dbReference>
<dbReference type="PANTHER" id="PTHR31904">
    <property type="entry name" value="BYPASS OF STOP CODON PROTEIN 5-RELATED"/>
    <property type="match status" value="1"/>
</dbReference>
<dbReference type="Pfam" id="PF04426">
    <property type="entry name" value="Bul1_C"/>
    <property type="match status" value="1"/>
</dbReference>
<protein>
    <recommendedName>
        <fullName evidence="6">Bul1 N-terminal domain-containing protein</fullName>
    </recommendedName>
</protein>
<dbReference type="OrthoDB" id="4094610at2759"/>
<sequence>MKFFGLANNQKKPVRSSTPLLSSSASSNVNSTANREDTNIHNLSLNDQNEKPRDIRNTISDDMTLQPLVSPAYEDVPMWNILPSYQLYQSTFSKNIRPSDEDRRTKPPTYETSSPLESPNYAAGPPGAGAGEDDNPTRWENSILANTHRMKKLVDVHSSISNKLKIDIQNTDKPCQRGVKPTIIDTQQYEYQQGDSVHGFITVVNTSDEPLPFDMLSVVFEGKVSVMGESADLRRPIVFFKFLNMFDYSASWTPVDFDDSIVSGIDAIDPIDNSHLRFNVEKVIQPKVVYKKFFNFTIPERLLDCACEFHNLSSHCEAQPTIGLERDEFLKKLRKIRESNSKKGTAQNSANSSKVDFQIAPSTPQPSPHRRKQGLNGIFNKRIKDLSFPDTALSYSVEARIISKTTDYEKYFPSAKEKEEFIIVNEASSFVRVIPHERISMALDPVALKRDSELIYKNLITRIKDKIELGNELLNASGYNIAPIASKSPSPTPSPNTHLARTPSTVKRRQLYEPEAFRSYHFSETHQRYFDSSEYEMFLPFKKKTIGSSPKIIGILGAKTPKVDYIIKYTPPYNMKPFNGKDNKQLPTKIDVPIEISFKYSGDVHSKSHRPPEIKSVSAELVVATYRSKKFPIPIEIMNDLKFRNIANENDNLETYVINPFKKYVDEISRVTSFLGSEVLNIDSQFIMDIKALANLSVKYNNLKFDHVKSQCKQGLANWGQPTTVMNETKNQETMYHKSMIVSVDIENLLLRDSSGSSEDLSSDSYALVPNFQSCIIGRYYYLKIQIKLHNHDSMFVKVPVTIRKL</sequence>
<feature type="region of interest" description="Disordered" evidence="1">
    <location>
        <begin position="339"/>
        <end position="374"/>
    </location>
</feature>
<dbReference type="GeneID" id="30992616"/>
<dbReference type="PANTHER" id="PTHR31904:SF1">
    <property type="entry name" value="BYPASS OF STOP CODON PROTEIN 5-RELATED"/>
    <property type="match status" value="1"/>
</dbReference>
<evidence type="ECO:0008006" key="6">
    <source>
        <dbReference type="Google" id="ProtNLM"/>
    </source>
</evidence>
<feature type="compositionally biased region" description="Polar residues" evidence="1">
    <location>
        <begin position="342"/>
        <end position="355"/>
    </location>
</feature>
<dbReference type="Pfam" id="PF04425">
    <property type="entry name" value="Bul1_N"/>
    <property type="match status" value="2"/>
</dbReference>
<feature type="region of interest" description="Disordered" evidence="1">
    <location>
        <begin position="1"/>
        <end position="55"/>
    </location>
</feature>
<feature type="domain" description="Bul1 C-terminal" evidence="3">
    <location>
        <begin position="594"/>
        <end position="806"/>
    </location>
</feature>
<dbReference type="Proteomes" id="UP000095085">
    <property type="component" value="Unassembled WGS sequence"/>
</dbReference>
<reference evidence="5" key="1">
    <citation type="submission" date="2016-05" db="EMBL/GenBank/DDBJ databases">
        <title>Comparative genomics of biotechnologically important yeasts.</title>
        <authorList>
            <consortium name="DOE Joint Genome Institute"/>
            <person name="Riley R."/>
            <person name="Haridas S."/>
            <person name="Wolfe K.H."/>
            <person name="Lopes M.R."/>
            <person name="Hittinger C.T."/>
            <person name="Goker M."/>
            <person name="Salamov A."/>
            <person name="Wisecaver J."/>
            <person name="Long T.M."/>
            <person name="Aerts A.L."/>
            <person name="Barry K."/>
            <person name="Choi C."/>
            <person name="Clum A."/>
            <person name="Coughlan A.Y."/>
            <person name="Deshpande S."/>
            <person name="Douglass A.P."/>
            <person name="Hanson S.J."/>
            <person name="Klenk H.-P."/>
            <person name="Labutti K."/>
            <person name="Lapidus A."/>
            <person name="Lindquist E."/>
            <person name="Lipzen A."/>
            <person name="Meier-Kolthoff J.P."/>
            <person name="Ohm R.A."/>
            <person name="Otillar R.P."/>
            <person name="Pangilinan J."/>
            <person name="Peng Y."/>
            <person name="Rokas A."/>
            <person name="Rosa C.A."/>
            <person name="Scheuner C."/>
            <person name="Sibirny A.A."/>
            <person name="Slot J.C."/>
            <person name="Stielow J.B."/>
            <person name="Sun H."/>
            <person name="Kurtzman C.P."/>
            <person name="Blackwell M."/>
            <person name="Grigoriev I.V."/>
            <person name="Jeffries T.W."/>
        </authorList>
    </citation>
    <scope>NUCLEOTIDE SEQUENCE [LARGE SCALE GENOMIC DNA]</scope>
    <source>
        <strain evidence="5">NRRL Y-1933</strain>
    </source>
</reference>
<proteinExistence type="predicted"/>
<evidence type="ECO:0000259" key="2">
    <source>
        <dbReference type="Pfam" id="PF04425"/>
    </source>
</evidence>
<feature type="compositionally biased region" description="Low complexity" evidence="1">
    <location>
        <begin position="15"/>
        <end position="33"/>
    </location>
</feature>
<evidence type="ECO:0000313" key="4">
    <source>
        <dbReference type="EMBL" id="ODV69501.1"/>
    </source>
</evidence>
<dbReference type="EMBL" id="KV454538">
    <property type="protein sequence ID" value="ODV69501.1"/>
    <property type="molecule type" value="Genomic_DNA"/>
</dbReference>
<evidence type="ECO:0000313" key="5">
    <source>
        <dbReference type="Proteomes" id="UP000095085"/>
    </source>
</evidence>
<dbReference type="InterPro" id="IPR039634">
    <property type="entry name" value="Bul1-like"/>
</dbReference>
<keyword evidence="5" id="KW-1185">Reference proteome</keyword>
<dbReference type="InterPro" id="IPR007519">
    <property type="entry name" value="Bul1_N"/>
</dbReference>
<feature type="domain" description="Bul1 N-terminal" evidence="2">
    <location>
        <begin position="74"/>
        <end position="115"/>
    </location>
</feature>
<evidence type="ECO:0000256" key="1">
    <source>
        <dbReference type="SAM" id="MobiDB-lite"/>
    </source>
</evidence>
<dbReference type="InterPro" id="IPR022794">
    <property type="entry name" value="Bul1_C"/>
</dbReference>
<evidence type="ECO:0000259" key="3">
    <source>
        <dbReference type="Pfam" id="PF04426"/>
    </source>
</evidence>
<accession>A0A1E4RQL6</accession>
<feature type="domain" description="Bul1 N-terminal" evidence="2">
    <location>
        <begin position="133"/>
        <end position="476"/>
    </location>
</feature>
<name>A0A1E4RQL6_9ASCO</name>
<dbReference type="AlphaFoldDB" id="A0A1E4RQL6"/>
<organism evidence="4 5">
    <name type="scientific">Hyphopichia burtonii NRRL Y-1933</name>
    <dbReference type="NCBI Taxonomy" id="984485"/>
    <lineage>
        <taxon>Eukaryota</taxon>
        <taxon>Fungi</taxon>
        <taxon>Dikarya</taxon>
        <taxon>Ascomycota</taxon>
        <taxon>Saccharomycotina</taxon>
        <taxon>Pichiomycetes</taxon>
        <taxon>Debaryomycetaceae</taxon>
        <taxon>Hyphopichia</taxon>
    </lineage>
</organism>
<feature type="region of interest" description="Disordered" evidence="1">
    <location>
        <begin position="486"/>
        <end position="505"/>
    </location>
</feature>
<gene>
    <name evidence="4" type="ORF">HYPBUDRAFT_100661</name>
</gene>
<feature type="region of interest" description="Disordered" evidence="1">
    <location>
        <begin position="93"/>
        <end position="135"/>
    </location>
</feature>